<dbReference type="InterPro" id="IPR013517">
    <property type="entry name" value="FG-GAP"/>
</dbReference>
<name>A0A1T3NIR7_9ACTN</name>
<keyword evidence="1" id="KW-0732">Signal</keyword>
<dbReference type="InterPro" id="IPR028994">
    <property type="entry name" value="Integrin_alpha_N"/>
</dbReference>
<sequence>MNGGGKTADNTGTFYVTATDPDSGVGRVEYVLNGSLPIGQAPAANWDEEHKAWKVADVPVTRWGTNTLTVRAIDLAGNRTQPFAYQFYAPGNPNATTTLGDISGDTRVDMLAVTDGGALKMYDAGTDPTTGGRTVSNAGQGPMPGGTWTGAKLAHRGGAGVTRDDLFVYDGTNVLVYRNSDGYNGALPKPGSANNGGQFYVPQNNVLASRPFLCVDARTGQDCAPGIYADDWGRVKQIVAPGDVDGDGALDLITVEGDTNRLFLHSGNGTPGGFDLTAKLLGNTDWADRDIIAPGDVTGDERPDLWVRDRTTGNLYQYPSKVTTTGGIKVTDVSALGDDTRRVELAADLTPAVYPALHADGDLDGDKIADLWAEGPGGSLYVIRGNAPGSTTAFRDGQLLANSNTPWTNCKPFKSGVDPSKTFDICGPILDKYEASGGPDGELRLPVSGTNVDGDSIGHWADFQADSGNGTAAASLNSSPYTGTWIVRGTVRQKWLALGGPRGLLGYPVSDETKMYDGGGTYLGAISRFAGGLTSGPGAITATNAGTHEMHGDIYNRWQLLGGTRGFLGFPATDETRTPNKPGFYNHFLAPGAATVTGSIYASPTTGAWAVYGSIRNTWAAHGWENSDLGFPITDEFAIAGGRRSNFQQGYIHETWRSSTYTLYGSDRLVASADFDGDHVPDAVTIDDKGSLWLRHGNPDGTFRERVGMWGDTTWSGATAITAGDFDKDGKGDLIAATVAGKLWLYLGNGTGGLSDGKPLWSDGTWNPASGIAAGDFDGDGKLDIANIWANGELRLYRGDGKDKIATSIPFGVDASWGSISKITAGDFNADGKTDLAAIWANGALRLYTGNGNATINESINLGSDNSWATIRGIAAADINANGKSDITALWDNGTPHTYLDPVRPTN</sequence>
<proteinExistence type="predicted"/>
<dbReference type="AlphaFoldDB" id="A0A1T3NIR7"/>
<evidence type="ECO:0000313" key="3">
    <source>
        <dbReference type="Proteomes" id="UP000190037"/>
    </source>
</evidence>
<dbReference type="OrthoDB" id="4332189at2"/>
<protein>
    <submittedName>
        <fullName evidence="2">Uncharacterized protein</fullName>
    </submittedName>
</protein>
<dbReference type="Gene3D" id="2.40.128.340">
    <property type="match status" value="1"/>
</dbReference>
<dbReference type="InterPro" id="IPR013783">
    <property type="entry name" value="Ig-like_fold"/>
</dbReference>
<comment type="caution">
    <text evidence="2">The sequence shown here is derived from an EMBL/GenBank/DDBJ whole genome shotgun (WGS) entry which is preliminary data.</text>
</comment>
<dbReference type="Proteomes" id="UP000190037">
    <property type="component" value="Unassembled WGS sequence"/>
</dbReference>
<keyword evidence="3" id="KW-1185">Reference proteome</keyword>
<dbReference type="Gene3D" id="2.60.40.10">
    <property type="entry name" value="Immunoglobulins"/>
    <property type="match status" value="1"/>
</dbReference>
<evidence type="ECO:0000256" key="1">
    <source>
        <dbReference type="ARBA" id="ARBA00022729"/>
    </source>
</evidence>
<dbReference type="Gene3D" id="2.130.10.130">
    <property type="entry name" value="Integrin alpha, N-terminal"/>
    <property type="match status" value="1"/>
</dbReference>
<evidence type="ECO:0000313" key="2">
    <source>
        <dbReference type="EMBL" id="OPC76481.1"/>
    </source>
</evidence>
<dbReference type="SUPFAM" id="SSF69318">
    <property type="entry name" value="Integrin alpha N-terminal domain"/>
    <property type="match status" value="2"/>
</dbReference>
<dbReference type="Pfam" id="PF08310">
    <property type="entry name" value="LGFP"/>
    <property type="match status" value="3"/>
</dbReference>
<organism evidence="2 3">
    <name type="scientific">Embleya scabrispora</name>
    <dbReference type="NCBI Taxonomy" id="159449"/>
    <lineage>
        <taxon>Bacteria</taxon>
        <taxon>Bacillati</taxon>
        <taxon>Actinomycetota</taxon>
        <taxon>Actinomycetes</taxon>
        <taxon>Kitasatosporales</taxon>
        <taxon>Streptomycetaceae</taxon>
        <taxon>Embleya</taxon>
    </lineage>
</organism>
<dbReference type="Pfam" id="PF13517">
    <property type="entry name" value="FG-GAP_3"/>
    <property type="match status" value="3"/>
</dbReference>
<dbReference type="EMBL" id="MWQN01000006">
    <property type="protein sequence ID" value="OPC76481.1"/>
    <property type="molecule type" value="Genomic_DNA"/>
</dbReference>
<reference evidence="2 3" key="1">
    <citation type="submission" date="2017-03" db="EMBL/GenBank/DDBJ databases">
        <title>Draft genome sequence of Streptomyces scabrisporus NF3, endophyte isolated from Amphipterygium adstringens.</title>
        <authorList>
            <person name="Vazquez M."/>
            <person name="Ceapa C.D."/>
            <person name="Rodriguez Luna D."/>
            <person name="Sanchez Esquivel S."/>
        </authorList>
    </citation>
    <scope>NUCLEOTIDE SEQUENCE [LARGE SCALE GENOMIC DNA]</scope>
    <source>
        <strain evidence="2 3">NF3</strain>
    </source>
</reference>
<accession>A0A1T3NIR7</accession>
<dbReference type="PANTHER" id="PTHR44103:SF1">
    <property type="entry name" value="PROPROTEIN CONVERTASE P"/>
    <property type="match status" value="1"/>
</dbReference>
<dbReference type="PANTHER" id="PTHR44103">
    <property type="entry name" value="PROPROTEIN CONVERTASE P"/>
    <property type="match status" value="1"/>
</dbReference>
<dbReference type="RefSeq" id="WP_078982760.1">
    <property type="nucleotide sequence ID" value="NZ_MWQN01000006.1"/>
</dbReference>
<gene>
    <name evidence="2" type="ORF">B4N89_46465</name>
</gene>
<dbReference type="InterPro" id="IPR013207">
    <property type="entry name" value="LGFP"/>
</dbReference>
<dbReference type="GO" id="GO:0005975">
    <property type="term" value="P:carbohydrate metabolic process"/>
    <property type="evidence" value="ECO:0007669"/>
    <property type="project" value="UniProtKB-ARBA"/>
</dbReference>